<dbReference type="Pfam" id="PF00534">
    <property type="entry name" value="Glycos_transf_1"/>
    <property type="match status" value="1"/>
</dbReference>
<dbReference type="Proteomes" id="UP000266677">
    <property type="component" value="Unassembled WGS sequence"/>
</dbReference>
<name>A0A3A4L142_9NOCA</name>
<evidence type="ECO:0000259" key="3">
    <source>
        <dbReference type="Pfam" id="PF00534"/>
    </source>
</evidence>
<dbReference type="PANTHER" id="PTHR12526">
    <property type="entry name" value="GLYCOSYLTRANSFERASE"/>
    <property type="match status" value="1"/>
</dbReference>
<feature type="domain" description="Glycosyl transferase family 1" evidence="3">
    <location>
        <begin position="199"/>
        <end position="356"/>
    </location>
</feature>
<evidence type="ECO:0000313" key="5">
    <source>
        <dbReference type="EMBL" id="RJO75597.1"/>
    </source>
</evidence>
<dbReference type="InterPro" id="IPR028098">
    <property type="entry name" value="Glyco_trans_4-like_N"/>
</dbReference>
<dbReference type="Pfam" id="PF13439">
    <property type="entry name" value="Glyco_transf_4"/>
    <property type="match status" value="1"/>
</dbReference>
<evidence type="ECO:0000256" key="1">
    <source>
        <dbReference type="ARBA" id="ARBA00022676"/>
    </source>
</evidence>
<dbReference type="PANTHER" id="PTHR12526:SF510">
    <property type="entry name" value="D-INOSITOL 3-PHOSPHATE GLYCOSYLTRANSFERASE"/>
    <property type="match status" value="1"/>
</dbReference>
<dbReference type="EMBL" id="QZFU01000018">
    <property type="protein sequence ID" value="RJO75597.1"/>
    <property type="molecule type" value="Genomic_DNA"/>
</dbReference>
<reference evidence="5 6" key="1">
    <citation type="submission" date="2018-09" db="EMBL/GenBank/DDBJ databases">
        <title>YIM PH21274 draft genome.</title>
        <authorList>
            <person name="Miao C."/>
        </authorList>
    </citation>
    <scope>NUCLEOTIDE SEQUENCE [LARGE SCALE GENOMIC DNA]</scope>
    <source>
        <strain evidence="5 6">YIM PH 21724</strain>
    </source>
</reference>
<protein>
    <submittedName>
        <fullName evidence="5">Glycosyltransferase family 1 protein</fullName>
    </submittedName>
</protein>
<evidence type="ECO:0000313" key="6">
    <source>
        <dbReference type="Proteomes" id="UP000266677"/>
    </source>
</evidence>
<keyword evidence="1" id="KW-0328">Glycosyltransferase</keyword>
<proteinExistence type="predicted"/>
<sequence length="382" mass="41518">MGLNVVMIATYPLEPGRVVGGIESVTSTLVPALAARPEIETLTVLRFHTGDAPTPTRREGPKVEIRYLRGQSRLSVLTRSLLDVRRARRVIAELRPDVVHAQEIGVPGEIATRVSDRVVVTVHGLIHVETKLRAAASFKERLRYHLIAAMVGRVLRRARAVVSISDYDARALAGSVRGEHLSIPNPTAPEFFALAPSARTAKRLLFAGVLSPRKNPEGLLDAFAIAAAQVPDARLIIVGPQPDPDYARAIIERAAALRGRVEFVGMVDNERLRAELALARAVVLFSHEETAPTILAQAMAAGKPVLSSRVGGVAEMVADGENGYLVEPGEVRALAARMVELLENQQLALDFGQRGHEIARERFDPDAVARRTVETYLRVAAR</sequence>
<dbReference type="GO" id="GO:0016757">
    <property type="term" value="F:glycosyltransferase activity"/>
    <property type="evidence" value="ECO:0007669"/>
    <property type="project" value="UniProtKB-KW"/>
</dbReference>
<dbReference type="InterPro" id="IPR001296">
    <property type="entry name" value="Glyco_trans_1"/>
</dbReference>
<organism evidence="5 6">
    <name type="scientific">Nocardia panacis</name>
    <dbReference type="NCBI Taxonomy" id="2340916"/>
    <lineage>
        <taxon>Bacteria</taxon>
        <taxon>Bacillati</taxon>
        <taxon>Actinomycetota</taxon>
        <taxon>Actinomycetes</taxon>
        <taxon>Mycobacteriales</taxon>
        <taxon>Nocardiaceae</taxon>
        <taxon>Nocardia</taxon>
    </lineage>
</organism>
<dbReference type="CDD" id="cd03801">
    <property type="entry name" value="GT4_PimA-like"/>
    <property type="match status" value="1"/>
</dbReference>
<feature type="domain" description="Glycosyltransferase subfamily 4-like N-terminal" evidence="4">
    <location>
        <begin position="19"/>
        <end position="174"/>
    </location>
</feature>
<accession>A0A3A4L142</accession>
<evidence type="ECO:0000256" key="2">
    <source>
        <dbReference type="ARBA" id="ARBA00022679"/>
    </source>
</evidence>
<keyword evidence="6" id="KW-1185">Reference proteome</keyword>
<gene>
    <name evidence="5" type="ORF">D5S18_14305</name>
</gene>
<comment type="caution">
    <text evidence="5">The sequence shown here is derived from an EMBL/GenBank/DDBJ whole genome shotgun (WGS) entry which is preliminary data.</text>
</comment>
<dbReference type="Gene3D" id="3.40.50.2000">
    <property type="entry name" value="Glycogen Phosphorylase B"/>
    <property type="match status" value="2"/>
</dbReference>
<evidence type="ECO:0000259" key="4">
    <source>
        <dbReference type="Pfam" id="PF13439"/>
    </source>
</evidence>
<keyword evidence="2 5" id="KW-0808">Transferase</keyword>
<dbReference type="AlphaFoldDB" id="A0A3A4L142"/>
<dbReference type="SUPFAM" id="SSF53756">
    <property type="entry name" value="UDP-Glycosyltransferase/glycogen phosphorylase"/>
    <property type="match status" value="1"/>
</dbReference>